<feature type="coiled-coil region" evidence="1">
    <location>
        <begin position="326"/>
        <end position="464"/>
    </location>
</feature>
<proteinExistence type="predicted"/>
<feature type="region of interest" description="Disordered" evidence="2">
    <location>
        <begin position="1484"/>
        <end position="1508"/>
    </location>
</feature>
<evidence type="ECO:0000313" key="5">
    <source>
        <dbReference type="Proteomes" id="UP000230066"/>
    </source>
</evidence>
<accession>A0A4E0REQ3</accession>
<dbReference type="SMART" id="SM00755">
    <property type="entry name" value="Grip"/>
    <property type="match status" value="1"/>
</dbReference>
<evidence type="ECO:0000256" key="1">
    <source>
        <dbReference type="SAM" id="Coils"/>
    </source>
</evidence>
<feature type="compositionally biased region" description="Polar residues" evidence="2">
    <location>
        <begin position="1"/>
        <end position="29"/>
    </location>
</feature>
<feature type="compositionally biased region" description="Low complexity" evidence="2">
    <location>
        <begin position="297"/>
        <end position="312"/>
    </location>
</feature>
<evidence type="ECO:0000313" key="4">
    <source>
        <dbReference type="EMBL" id="THD24744.1"/>
    </source>
</evidence>
<feature type="region of interest" description="Disordered" evidence="2">
    <location>
        <begin position="297"/>
        <end position="318"/>
    </location>
</feature>
<feature type="coiled-coil region" evidence="1">
    <location>
        <begin position="203"/>
        <end position="230"/>
    </location>
</feature>
<feature type="coiled-coil region" evidence="1">
    <location>
        <begin position="1274"/>
        <end position="1413"/>
    </location>
</feature>
<reference evidence="4" key="1">
    <citation type="submission" date="2019-03" db="EMBL/GenBank/DDBJ databases">
        <title>Improved annotation for the trematode Fasciola hepatica.</title>
        <authorList>
            <person name="Choi Y.-J."/>
            <person name="Martin J."/>
            <person name="Mitreva M."/>
        </authorList>
    </citation>
    <scope>NUCLEOTIDE SEQUENCE [LARGE SCALE GENOMIC DNA]</scope>
</reference>
<dbReference type="EMBL" id="JXXN02001452">
    <property type="protein sequence ID" value="THD24744.1"/>
    <property type="molecule type" value="Genomic_DNA"/>
</dbReference>
<dbReference type="GO" id="GO:0005794">
    <property type="term" value="C:Golgi apparatus"/>
    <property type="evidence" value="ECO:0007669"/>
    <property type="project" value="TreeGrafter"/>
</dbReference>
<feature type="coiled-coil region" evidence="1">
    <location>
        <begin position="262"/>
        <end position="296"/>
    </location>
</feature>
<evidence type="ECO:0000259" key="3">
    <source>
        <dbReference type="PROSITE" id="PS50913"/>
    </source>
</evidence>
<dbReference type="PROSITE" id="PS50913">
    <property type="entry name" value="GRIP"/>
    <property type="match status" value="1"/>
</dbReference>
<feature type="compositionally biased region" description="Low complexity" evidence="2">
    <location>
        <begin position="1488"/>
        <end position="1499"/>
    </location>
</feature>
<dbReference type="SUPFAM" id="SSF101283">
    <property type="entry name" value="GRIP domain"/>
    <property type="match status" value="1"/>
</dbReference>
<feature type="coiled-coil region" evidence="1">
    <location>
        <begin position="97"/>
        <end position="156"/>
    </location>
</feature>
<dbReference type="Pfam" id="PF01465">
    <property type="entry name" value="GRIP"/>
    <property type="match status" value="1"/>
</dbReference>
<feature type="region of interest" description="Disordered" evidence="2">
    <location>
        <begin position="486"/>
        <end position="514"/>
    </location>
</feature>
<gene>
    <name evidence="4" type="ORF">D915_004413</name>
</gene>
<name>A0A4E0REQ3_FASHE</name>
<keyword evidence="1" id="KW-0175">Coiled coil</keyword>
<feature type="coiled-coil region" evidence="1">
    <location>
        <begin position="1448"/>
        <end position="1482"/>
    </location>
</feature>
<feature type="coiled-coil region" evidence="1">
    <location>
        <begin position="1618"/>
        <end position="1645"/>
    </location>
</feature>
<feature type="coiled-coil region" evidence="1">
    <location>
        <begin position="957"/>
        <end position="1009"/>
    </location>
</feature>
<keyword evidence="5" id="KW-1185">Reference proteome</keyword>
<feature type="coiled-coil region" evidence="1">
    <location>
        <begin position="577"/>
        <end position="667"/>
    </location>
</feature>
<dbReference type="Gene3D" id="1.10.220.60">
    <property type="entry name" value="GRIP domain"/>
    <property type="match status" value="1"/>
</dbReference>
<dbReference type="PANTHER" id="PTHR19327:SF0">
    <property type="entry name" value="GOLGIN SUBFAMILY A MEMBER 4"/>
    <property type="match status" value="1"/>
</dbReference>
<dbReference type="Proteomes" id="UP000230066">
    <property type="component" value="Unassembled WGS sequence"/>
</dbReference>
<feature type="coiled-coil region" evidence="1">
    <location>
        <begin position="1177"/>
        <end position="1239"/>
    </location>
</feature>
<feature type="coiled-coil region" evidence="1">
    <location>
        <begin position="859"/>
        <end position="928"/>
    </location>
</feature>
<feature type="region of interest" description="Disordered" evidence="2">
    <location>
        <begin position="1"/>
        <end position="39"/>
    </location>
</feature>
<evidence type="ECO:0000256" key="2">
    <source>
        <dbReference type="SAM" id="MobiDB-lite"/>
    </source>
</evidence>
<dbReference type="GO" id="GO:0048193">
    <property type="term" value="P:Golgi vesicle transport"/>
    <property type="evidence" value="ECO:0007669"/>
    <property type="project" value="TreeGrafter"/>
</dbReference>
<protein>
    <recommendedName>
        <fullName evidence="3">GRIP domain-containing protein</fullName>
    </recommendedName>
</protein>
<comment type="caution">
    <text evidence="4">The sequence shown here is derived from an EMBL/GenBank/DDBJ whole genome shotgun (WGS) entry which is preliminary data.</text>
</comment>
<dbReference type="InterPro" id="IPR000237">
    <property type="entry name" value="GRIP_dom"/>
</dbReference>
<feature type="coiled-coil region" evidence="1">
    <location>
        <begin position="1106"/>
        <end position="1141"/>
    </location>
</feature>
<dbReference type="PANTHER" id="PTHR19327">
    <property type="entry name" value="GOLGIN"/>
    <property type="match status" value="1"/>
</dbReference>
<feature type="domain" description="GRIP" evidence="3">
    <location>
        <begin position="1686"/>
        <end position="1733"/>
    </location>
</feature>
<feature type="compositionally biased region" description="Polar residues" evidence="2">
    <location>
        <begin position="486"/>
        <end position="502"/>
    </location>
</feature>
<sequence>MLQTATNNNSHQGRSRTPSVSSVNSQLSTEPDALGTNPSVVVAPERGAAIYNAPNSTSITDEACRDSDTASIASSAFHSEARLSEMQSRFQQVHRLARGYKEKNKQLINAYKALERERDQLKQLMEANQTKALRRVDELRDELELDKKAKHDVEVNYTLMLSEKDEMIRVLRQQVTLLKEGKDLPDDLKEIIEAGHARELERKRSMVQQNRELVNKVGELEAQLQLTTTQLQEHVIKRNDLHQQVISYEKLKEQVAKDTSGVVNLRRELTDTKLANEALEEQVRGLKEQLTNLLSSATAANSSTTTKTTTVETTEEDHPNNLTNRLSKLQGILETEQARRKQAETELTRERQDAQAQELLVEQLRATIEQNTSRALDETCELQTIKEDLEEKQLQLLEISDSLKKEQAQRAELETQLNVKELRLTELEQKAALVSGLEERIVQLTAVEQECELLRQQIHEVDQLEAYVLTQVLRMEQFAQDVFAPDSTNPDVVTSSTASKISGRTEDSGGSTGLKLSQGIEKLVSVLNRMSSELAQRDRREMDQIQQVAEHEVAITQLTETYLLQQRELESQFALEKSAFEERIRSKTKQVEELQNQLDEVGVQLATLQSRLDEATQEAQIKEKDASKLSEIRVHLEQQLAERKAQCNALESKIQQLTQKNAHLQSERDELPGHLEENWECAKQVNSDQVVSDHTRVDTESHHDSNSLAKLVCLKQSVQSVRESIDQIRGECALYQTRSLKQTLSEMNHCVELIQSAWNSHVIASQRSDQTANENQRLQSEVLSLRERLITIEQDREQTNVQLMLLREQADQTAERLTHADLIREKHRQLTDSHQATVAELDSVRAKLTEFCTTGQTEHEQLVRERDELKHIVDECKIELTELRHRLEQDQTRQCNLEVQLADERAHAEELKAQLNQAMLDRESAHQALMEFDANVNTVLSKQAADAQRWTHLNETIQQLAQRLTFSESRVERLMQDNDARTVEHQSHLNAANLEIARLSALFNQAQTEAQKSESTANAVSALLMKAISSDAQDCLARVKRVSLEVELIGSPSFLETEQLTVLKKSLLEIQQKLTALTASCDNSDMQPDSPLAVLLARLAQDSHTITELETRVREKDREQNEIIRQVYNEARSEIARLTEQCTHSTDTERLLEQTVSTLTTELDTLRNADLARCDELKSAQSVLETVQQRLSTTEKQLAETQAISERRESDLQEKETQIARLEAKLTEMSRANEVQTSEKQSQLETMATTYAEEIQQIRLDYDRKLADQMHKTNEERTNLVQSHQTQLQELRESFTSKEKQWKQQIKDMKSRLRQVLQESENLRKANVAATSKEQEITNQLRENEVRLSQQQSECDQMKQRVHHLEDQISELKKVLEKTQADVPSANFMDEIREQYQKEMEALKAEHASHTQDMQTEFQLQLRSRETELRVDFDQKMATAAEESDSVATKLVDERNQLMESVNSAKNEIDILRARISDLESAAECAGVNDSDSNSVSRSVSKDDPSEVQRLRDEVARLTTQLQTQSRVLDQSLTSAHASTDDQRTDVLTVQTEVITPIESGARLTVHPSIEHEPLVAPKSSNWVEELRNQILQAESIDSLHPSVRSNPYLTSVSIEEYEALQCHNADLQNQLQQLSADFEALRANCTASNGPHSHYTPSGLFETSSSVRQFSFPPTSPGIHSPMGVLQEMVEYEYLKNVLFEYMIGRETGTLAKVLCSIMKFNSEQTKKVLQYEDIKSRTWTLRTVD</sequence>
<dbReference type="GO" id="GO:0031267">
    <property type="term" value="F:small GTPase binding"/>
    <property type="evidence" value="ECO:0007669"/>
    <property type="project" value="TreeGrafter"/>
</dbReference>
<organism evidence="4 5">
    <name type="scientific">Fasciola hepatica</name>
    <name type="common">Liver fluke</name>
    <dbReference type="NCBI Taxonomy" id="6192"/>
    <lineage>
        <taxon>Eukaryota</taxon>
        <taxon>Metazoa</taxon>
        <taxon>Spiralia</taxon>
        <taxon>Lophotrochozoa</taxon>
        <taxon>Platyhelminthes</taxon>
        <taxon>Trematoda</taxon>
        <taxon>Digenea</taxon>
        <taxon>Plagiorchiida</taxon>
        <taxon>Echinostomata</taxon>
        <taxon>Echinostomatoidea</taxon>
        <taxon>Fasciolidae</taxon>
        <taxon>Fasciola</taxon>
    </lineage>
</organism>
<feature type="coiled-coil region" evidence="1">
    <location>
        <begin position="768"/>
        <end position="795"/>
    </location>
</feature>